<dbReference type="Gene3D" id="3.30.430.20">
    <property type="entry name" value="Gnk2 domain, C-X8-C-X2-C motif"/>
    <property type="match status" value="2"/>
</dbReference>
<feature type="transmembrane region" description="Helical" evidence="12">
    <location>
        <begin position="220"/>
        <end position="246"/>
    </location>
</feature>
<feature type="domain" description="Gnk2-homologous" evidence="14">
    <location>
        <begin position="106"/>
        <end position="208"/>
    </location>
</feature>
<sequence>MRNCSKLEVNSNVSEFISNYRKANVEVRNQLARGGEQAAMSQAGEGAVGVDMVAQCRRDLKKEDCLMCYSAGIGFLLGCLPSIGGRVFMEACFIRYANYTFSQEIVSDQDTKICGTERDEGLDYSRLVGELMHDLIEYAPNNNGFSASKEKSSTKSVFGIGACLSTLHPSDCASCLESAAAFALSCLPSTQGQALMAGCALRYDNHNFLNRLISFSTSEYAILMIMLYCGVVAVISLMAIITGVCISKIAYFRKNTSAYDNLQGLMENSLSLLNNKALQFNYLTLEKATGNFSEFNKLGHGGTGEVFKGCLEDGREIAVKRLFRNTNGDLKNEVYVMSLAKHKNLVRFLGFNFNRPNCLLLVYEYLANKSLDSVLFDPDRKKELDWKKRVGILIGIAEGLEYLHRYCEVKVVHRDIKSYNILLDMKYRPKIADFGLAKLYANEDATLLYTAVQGTLGYMAPEYIAKGQLTEKVDVYSYGVLALEIVSGVQNSKFKQTDDSADSLVTSTWKHFQSNNVSEIVDKSMEDKDMEQIKRAVHVGLLCTQEAPSQRPSMTDIIDMLKQKDRYLRMPSKPPFVDETLEISHDHHHHHDVTNYSQPSTDSTTASKTNPDYMRRHL</sequence>
<dbReference type="InterPro" id="IPR017441">
    <property type="entry name" value="Protein_kinase_ATP_BS"/>
</dbReference>
<dbReference type="Proteomes" id="UP001420932">
    <property type="component" value="Unassembled WGS sequence"/>
</dbReference>
<comment type="caution">
    <text evidence="15">The sequence shown here is derived from an EMBL/GenBank/DDBJ whole genome shotgun (WGS) entry which is preliminary data.</text>
</comment>
<evidence type="ECO:0000256" key="2">
    <source>
        <dbReference type="ARBA" id="ARBA00022679"/>
    </source>
</evidence>
<dbReference type="GO" id="GO:0005524">
    <property type="term" value="F:ATP binding"/>
    <property type="evidence" value="ECO:0007669"/>
    <property type="project" value="UniProtKB-UniRule"/>
</dbReference>
<evidence type="ECO:0000259" key="13">
    <source>
        <dbReference type="PROSITE" id="PS50011"/>
    </source>
</evidence>
<dbReference type="InterPro" id="IPR011009">
    <property type="entry name" value="Kinase-like_dom_sf"/>
</dbReference>
<evidence type="ECO:0000256" key="5">
    <source>
        <dbReference type="ARBA" id="ARBA00022741"/>
    </source>
</evidence>
<keyword evidence="3" id="KW-0732">Signal</keyword>
<name>A0AAP0FRD6_9MAGN</name>
<keyword evidence="4" id="KW-0677">Repeat</keyword>
<dbReference type="PROSITE" id="PS00107">
    <property type="entry name" value="PROTEIN_KINASE_ATP"/>
    <property type="match status" value="1"/>
</dbReference>
<dbReference type="SMART" id="SM00220">
    <property type="entry name" value="S_TKc"/>
    <property type="match status" value="1"/>
</dbReference>
<keyword evidence="5 10" id="KW-0547">Nucleotide-binding</keyword>
<keyword evidence="12" id="KW-0472">Membrane</keyword>
<feature type="domain" description="Gnk2-homologous" evidence="14">
    <location>
        <begin position="1"/>
        <end position="101"/>
    </location>
</feature>
<keyword evidence="2" id="KW-0808">Transferase</keyword>
<accession>A0AAP0FRD6</accession>
<keyword evidence="9" id="KW-0325">Glycoprotein</keyword>
<evidence type="ECO:0000256" key="1">
    <source>
        <dbReference type="ARBA" id="ARBA00022527"/>
    </source>
</evidence>
<dbReference type="FunFam" id="1.10.510.10:FF:000336">
    <property type="entry name" value="Cysteine-rich receptor-like protein kinase 2"/>
    <property type="match status" value="1"/>
</dbReference>
<evidence type="ECO:0000259" key="14">
    <source>
        <dbReference type="PROSITE" id="PS51473"/>
    </source>
</evidence>
<keyword evidence="16" id="KW-1185">Reference proteome</keyword>
<dbReference type="InterPro" id="IPR008271">
    <property type="entry name" value="Ser/Thr_kinase_AS"/>
</dbReference>
<evidence type="ECO:0000256" key="9">
    <source>
        <dbReference type="ARBA" id="ARBA00023180"/>
    </source>
</evidence>
<proteinExistence type="predicted"/>
<keyword evidence="8" id="KW-0675">Receptor</keyword>
<feature type="region of interest" description="Disordered" evidence="11">
    <location>
        <begin position="587"/>
        <end position="618"/>
    </location>
</feature>
<dbReference type="SUPFAM" id="SSF56112">
    <property type="entry name" value="Protein kinase-like (PK-like)"/>
    <property type="match status" value="1"/>
</dbReference>
<evidence type="ECO:0008006" key="17">
    <source>
        <dbReference type="Google" id="ProtNLM"/>
    </source>
</evidence>
<evidence type="ECO:0000313" key="15">
    <source>
        <dbReference type="EMBL" id="KAK9108129.1"/>
    </source>
</evidence>
<dbReference type="PROSITE" id="PS50011">
    <property type="entry name" value="PROTEIN_KINASE_DOM"/>
    <property type="match status" value="1"/>
</dbReference>
<dbReference type="PROSITE" id="PS51473">
    <property type="entry name" value="GNK2"/>
    <property type="match status" value="2"/>
</dbReference>
<keyword evidence="12" id="KW-0812">Transmembrane</keyword>
<keyword evidence="1" id="KW-0723">Serine/threonine-protein kinase</keyword>
<dbReference type="EMBL" id="JBBNAF010000010">
    <property type="protein sequence ID" value="KAK9108129.1"/>
    <property type="molecule type" value="Genomic_DNA"/>
</dbReference>
<feature type="domain" description="Protein kinase" evidence="13">
    <location>
        <begin position="292"/>
        <end position="568"/>
    </location>
</feature>
<evidence type="ECO:0000256" key="12">
    <source>
        <dbReference type="SAM" id="Phobius"/>
    </source>
</evidence>
<reference evidence="15 16" key="1">
    <citation type="submission" date="2024-01" db="EMBL/GenBank/DDBJ databases">
        <title>Genome assemblies of Stephania.</title>
        <authorList>
            <person name="Yang L."/>
        </authorList>
    </citation>
    <scope>NUCLEOTIDE SEQUENCE [LARGE SCALE GENOMIC DNA]</scope>
    <source>
        <strain evidence="15">YNDBR</strain>
        <tissue evidence="15">Leaf</tissue>
    </source>
</reference>
<keyword evidence="7 10" id="KW-0067">ATP-binding</keyword>
<keyword evidence="6" id="KW-0418">Kinase</keyword>
<dbReference type="InterPro" id="IPR002902">
    <property type="entry name" value="GNK2"/>
</dbReference>
<evidence type="ECO:0000256" key="6">
    <source>
        <dbReference type="ARBA" id="ARBA00022777"/>
    </source>
</evidence>
<dbReference type="CDD" id="cd23509">
    <property type="entry name" value="Gnk2-like"/>
    <property type="match status" value="2"/>
</dbReference>
<evidence type="ECO:0000313" key="16">
    <source>
        <dbReference type="Proteomes" id="UP001420932"/>
    </source>
</evidence>
<dbReference type="InterPro" id="IPR000719">
    <property type="entry name" value="Prot_kinase_dom"/>
</dbReference>
<keyword evidence="12" id="KW-1133">Transmembrane helix</keyword>
<dbReference type="GO" id="GO:0004674">
    <property type="term" value="F:protein serine/threonine kinase activity"/>
    <property type="evidence" value="ECO:0007669"/>
    <property type="project" value="UniProtKB-KW"/>
</dbReference>
<feature type="compositionally biased region" description="Polar residues" evidence="11">
    <location>
        <begin position="594"/>
        <end position="610"/>
    </location>
</feature>
<dbReference type="InterPro" id="IPR038408">
    <property type="entry name" value="GNK2_sf"/>
</dbReference>
<dbReference type="Pfam" id="PF00069">
    <property type="entry name" value="Pkinase"/>
    <property type="match status" value="1"/>
</dbReference>
<dbReference type="Gene3D" id="1.10.510.10">
    <property type="entry name" value="Transferase(Phosphotransferase) domain 1"/>
    <property type="match status" value="1"/>
</dbReference>
<dbReference type="Pfam" id="PF01657">
    <property type="entry name" value="Stress-antifung"/>
    <property type="match status" value="2"/>
</dbReference>
<dbReference type="Gene3D" id="3.30.200.20">
    <property type="entry name" value="Phosphorylase Kinase, domain 1"/>
    <property type="match status" value="1"/>
</dbReference>
<evidence type="ECO:0000256" key="10">
    <source>
        <dbReference type="PROSITE-ProRule" id="PRU10141"/>
    </source>
</evidence>
<protein>
    <recommendedName>
        <fullName evidence="17">Cysteine-rich receptor-like protein kinase 2</fullName>
    </recommendedName>
</protein>
<evidence type="ECO:0000256" key="4">
    <source>
        <dbReference type="ARBA" id="ARBA00022737"/>
    </source>
</evidence>
<feature type="binding site" evidence="10">
    <location>
        <position position="320"/>
    </location>
    <ligand>
        <name>ATP</name>
        <dbReference type="ChEBI" id="CHEBI:30616"/>
    </ligand>
</feature>
<evidence type="ECO:0000256" key="7">
    <source>
        <dbReference type="ARBA" id="ARBA00022840"/>
    </source>
</evidence>
<dbReference type="InterPro" id="IPR052059">
    <property type="entry name" value="CR_Ser/Thr_kinase"/>
</dbReference>
<organism evidence="15 16">
    <name type="scientific">Stephania yunnanensis</name>
    <dbReference type="NCBI Taxonomy" id="152371"/>
    <lineage>
        <taxon>Eukaryota</taxon>
        <taxon>Viridiplantae</taxon>
        <taxon>Streptophyta</taxon>
        <taxon>Embryophyta</taxon>
        <taxon>Tracheophyta</taxon>
        <taxon>Spermatophyta</taxon>
        <taxon>Magnoliopsida</taxon>
        <taxon>Ranunculales</taxon>
        <taxon>Menispermaceae</taxon>
        <taxon>Menispermoideae</taxon>
        <taxon>Cissampelideae</taxon>
        <taxon>Stephania</taxon>
    </lineage>
</organism>
<dbReference type="AlphaFoldDB" id="A0AAP0FRD6"/>
<dbReference type="PROSITE" id="PS00108">
    <property type="entry name" value="PROTEIN_KINASE_ST"/>
    <property type="match status" value="1"/>
</dbReference>
<evidence type="ECO:0000256" key="8">
    <source>
        <dbReference type="ARBA" id="ARBA00023170"/>
    </source>
</evidence>
<evidence type="ECO:0000256" key="11">
    <source>
        <dbReference type="SAM" id="MobiDB-lite"/>
    </source>
</evidence>
<gene>
    <name evidence="15" type="ORF">Syun_024140</name>
</gene>
<evidence type="ECO:0000256" key="3">
    <source>
        <dbReference type="ARBA" id="ARBA00022729"/>
    </source>
</evidence>
<dbReference type="PANTHER" id="PTHR47973">
    <property type="entry name" value="CYSTEINE-RICH RECEPTOR-LIKE PROTEIN KINASE 3"/>
    <property type="match status" value="1"/>
</dbReference>